<proteinExistence type="predicted"/>
<evidence type="ECO:0000259" key="3">
    <source>
        <dbReference type="PROSITE" id="PS51900"/>
    </source>
</evidence>
<dbReference type="SUPFAM" id="SSF47823">
    <property type="entry name" value="lambda integrase-like, N-terminal domain"/>
    <property type="match status" value="1"/>
</dbReference>
<dbReference type="Proteomes" id="UP000626244">
    <property type="component" value="Unassembled WGS sequence"/>
</dbReference>
<evidence type="ECO:0000256" key="2">
    <source>
        <dbReference type="PROSITE-ProRule" id="PRU01248"/>
    </source>
</evidence>
<dbReference type="GO" id="GO:0003677">
    <property type="term" value="F:DNA binding"/>
    <property type="evidence" value="ECO:0007669"/>
    <property type="project" value="UniProtKB-UniRule"/>
</dbReference>
<reference evidence="5" key="1">
    <citation type="journal article" date="2019" name="Int. J. Syst. Evol. Microbiol.">
        <title>The Global Catalogue of Microorganisms (GCM) 10K type strain sequencing project: providing services to taxonomists for standard genome sequencing and annotation.</title>
        <authorList>
            <consortium name="The Broad Institute Genomics Platform"/>
            <consortium name="The Broad Institute Genome Sequencing Center for Infectious Disease"/>
            <person name="Wu L."/>
            <person name="Ma J."/>
        </authorList>
    </citation>
    <scope>NUCLEOTIDE SEQUENCE [LARGE SCALE GENOMIC DNA]</scope>
    <source>
        <strain evidence="5">CGMCC 1.14993</strain>
    </source>
</reference>
<dbReference type="PROSITE" id="PS51900">
    <property type="entry name" value="CB"/>
    <property type="match status" value="1"/>
</dbReference>
<dbReference type="EMBL" id="BMHB01000001">
    <property type="protein sequence ID" value="GGI12599.1"/>
    <property type="molecule type" value="Genomic_DNA"/>
</dbReference>
<dbReference type="Pfam" id="PF02899">
    <property type="entry name" value="Phage_int_SAM_1"/>
    <property type="match status" value="1"/>
</dbReference>
<accession>A0A8J3AEU9</accession>
<comment type="caution">
    <text evidence="4">The sequence shown here is derived from an EMBL/GenBank/DDBJ whole genome shotgun (WGS) entry which is preliminary data.</text>
</comment>
<dbReference type="InterPro" id="IPR004107">
    <property type="entry name" value="Integrase_SAM-like_N"/>
</dbReference>
<evidence type="ECO:0000256" key="1">
    <source>
        <dbReference type="ARBA" id="ARBA00023125"/>
    </source>
</evidence>
<dbReference type="OrthoDB" id="9785687at2"/>
<organism evidence="4 5">
    <name type="scientific">Gottfriedia solisilvae</name>
    <dbReference type="NCBI Taxonomy" id="1516104"/>
    <lineage>
        <taxon>Bacteria</taxon>
        <taxon>Bacillati</taxon>
        <taxon>Bacillota</taxon>
        <taxon>Bacilli</taxon>
        <taxon>Bacillales</taxon>
        <taxon>Bacillaceae</taxon>
        <taxon>Gottfriedia</taxon>
    </lineage>
</organism>
<evidence type="ECO:0000313" key="4">
    <source>
        <dbReference type="EMBL" id="GGI12599.1"/>
    </source>
</evidence>
<dbReference type="InterPro" id="IPR010998">
    <property type="entry name" value="Integrase_recombinase_N"/>
</dbReference>
<dbReference type="GO" id="GO:0015074">
    <property type="term" value="P:DNA integration"/>
    <property type="evidence" value="ECO:0007669"/>
    <property type="project" value="InterPro"/>
</dbReference>
<dbReference type="InterPro" id="IPR044068">
    <property type="entry name" value="CB"/>
</dbReference>
<dbReference type="RefSeq" id="WP_087997752.1">
    <property type="nucleotide sequence ID" value="NZ_BMHB01000001.1"/>
</dbReference>
<keyword evidence="5" id="KW-1185">Reference proteome</keyword>
<evidence type="ECO:0000313" key="5">
    <source>
        <dbReference type="Proteomes" id="UP000626244"/>
    </source>
</evidence>
<protein>
    <recommendedName>
        <fullName evidence="3">Core-binding (CB) domain-containing protein</fullName>
    </recommendedName>
</protein>
<sequence>MNIQHTVDEFLSYIKIEKNLSNNTFNSYENDLHCFIQFLKKHNGSLVLYEVTLSTL</sequence>
<dbReference type="Gene3D" id="1.10.150.130">
    <property type="match status" value="1"/>
</dbReference>
<keyword evidence="1 2" id="KW-0238">DNA-binding</keyword>
<feature type="domain" description="Core-binding (CB)" evidence="3">
    <location>
        <begin position="1"/>
        <end position="56"/>
    </location>
</feature>
<gene>
    <name evidence="4" type="ORF">GCM10007380_13720</name>
</gene>
<dbReference type="AlphaFoldDB" id="A0A8J3AEU9"/>
<name>A0A8J3AEU9_9BACI</name>